<comment type="caution">
    <text evidence="2">The sequence shown here is derived from an EMBL/GenBank/DDBJ whole genome shotgun (WGS) entry which is preliminary data.</text>
</comment>
<sequence>MAYWWSTKCFTFPPSGIPFSSGGRHGNRLANRTLPDRLDANADAGKRSNTWYSEGEQRTTRTGNAAGTVLGDEQPFSVIEMLGDGLWESEPEDDLEATAKTQGF</sequence>
<evidence type="ECO:0000313" key="2">
    <source>
        <dbReference type="EMBL" id="GGJ92562.1"/>
    </source>
</evidence>
<dbReference type="Proteomes" id="UP000635983">
    <property type="component" value="Unassembled WGS sequence"/>
</dbReference>
<feature type="region of interest" description="Disordered" evidence="1">
    <location>
        <begin position="39"/>
        <end position="69"/>
    </location>
</feature>
<evidence type="ECO:0000313" key="3">
    <source>
        <dbReference type="Proteomes" id="UP000635983"/>
    </source>
</evidence>
<dbReference type="EMBL" id="BMPO01000003">
    <property type="protein sequence ID" value="GGJ92562.1"/>
    <property type="molecule type" value="Genomic_DNA"/>
</dbReference>
<keyword evidence="3" id="KW-1185">Reference proteome</keyword>
<gene>
    <name evidence="2" type="ORF">GCM10009304_17990</name>
</gene>
<protein>
    <submittedName>
        <fullName evidence="2">Uncharacterized protein</fullName>
    </submittedName>
</protein>
<dbReference type="AlphaFoldDB" id="A0A917PUX2"/>
<name>A0A917PUX2_9PSED</name>
<evidence type="ECO:0000256" key="1">
    <source>
        <dbReference type="SAM" id="MobiDB-lite"/>
    </source>
</evidence>
<reference evidence="2" key="2">
    <citation type="submission" date="2020-09" db="EMBL/GenBank/DDBJ databases">
        <authorList>
            <person name="Sun Q."/>
            <person name="Ohkuma M."/>
        </authorList>
    </citation>
    <scope>NUCLEOTIDE SEQUENCE</scope>
    <source>
        <strain evidence="2">JCM 30078</strain>
    </source>
</reference>
<reference evidence="2" key="1">
    <citation type="journal article" date="2014" name="Int. J. Syst. Evol. Microbiol.">
        <title>Complete genome sequence of Corynebacterium casei LMG S-19264T (=DSM 44701T), isolated from a smear-ripened cheese.</title>
        <authorList>
            <consortium name="US DOE Joint Genome Institute (JGI-PGF)"/>
            <person name="Walter F."/>
            <person name="Albersmeier A."/>
            <person name="Kalinowski J."/>
            <person name="Ruckert C."/>
        </authorList>
    </citation>
    <scope>NUCLEOTIDE SEQUENCE</scope>
    <source>
        <strain evidence="2">JCM 30078</strain>
    </source>
</reference>
<proteinExistence type="predicted"/>
<organism evidence="2 3">
    <name type="scientific">Pseudomonas matsuisoli</name>
    <dbReference type="NCBI Taxonomy" id="1515666"/>
    <lineage>
        <taxon>Bacteria</taxon>
        <taxon>Pseudomonadati</taxon>
        <taxon>Pseudomonadota</taxon>
        <taxon>Gammaproteobacteria</taxon>
        <taxon>Pseudomonadales</taxon>
        <taxon>Pseudomonadaceae</taxon>
        <taxon>Pseudomonas</taxon>
    </lineage>
</organism>
<accession>A0A917PUX2</accession>